<evidence type="ECO:0000256" key="1">
    <source>
        <dbReference type="SAM" id="Coils"/>
    </source>
</evidence>
<dbReference type="InterPro" id="IPR009072">
    <property type="entry name" value="Histone-fold"/>
</dbReference>
<organism evidence="3 4">
    <name type="scientific">Nasonia vitripennis</name>
    <name type="common">Parasitic wasp</name>
    <dbReference type="NCBI Taxonomy" id="7425"/>
    <lineage>
        <taxon>Eukaryota</taxon>
        <taxon>Metazoa</taxon>
        <taxon>Ecdysozoa</taxon>
        <taxon>Arthropoda</taxon>
        <taxon>Hexapoda</taxon>
        <taxon>Insecta</taxon>
        <taxon>Pterygota</taxon>
        <taxon>Neoptera</taxon>
        <taxon>Endopterygota</taxon>
        <taxon>Hymenoptera</taxon>
        <taxon>Apocrita</taxon>
        <taxon>Proctotrupomorpha</taxon>
        <taxon>Chalcidoidea</taxon>
        <taxon>Pteromalidae</taxon>
        <taxon>Pteromalinae</taxon>
        <taxon>Nasonia</taxon>
    </lineage>
</organism>
<reference evidence="3" key="1">
    <citation type="submission" date="2021-01" db="UniProtKB">
        <authorList>
            <consortium name="EnsemblMetazoa"/>
        </authorList>
    </citation>
    <scope>IDENTIFICATION</scope>
</reference>
<dbReference type="AlphaFoldDB" id="A0A7M7HC85"/>
<accession>A0A7M7HC85</accession>
<sequence>MPPSRGSNQQPSQPPTQKNSSSGRARGGRYVLSARAQAVLTWILEDIIEKTLEDARRQAEAAGKQRVELAEVEEALKRLCERYHARWTAETEAAKSRKSTSGHKRL</sequence>
<dbReference type="OrthoDB" id="7697473at2759"/>
<dbReference type="GO" id="GO:0046982">
    <property type="term" value="F:protein heterodimerization activity"/>
    <property type="evidence" value="ECO:0007669"/>
    <property type="project" value="InterPro"/>
</dbReference>
<keyword evidence="1" id="KW-0175">Coiled coil</keyword>
<dbReference type="InParanoid" id="A0A7M7HC85"/>
<dbReference type="RefSeq" id="XP_008210436.1">
    <property type="nucleotide sequence ID" value="XM_008212214.4"/>
</dbReference>
<dbReference type="Proteomes" id="UP000002358">
    <property type="component" value="Chromosome 3"/>
</dbReference>
<evidence type="ECO:0000256" key="2">
    <source>
        <dbReference type="SAM" id="MobiDB-lite"/>
    </source>
</evidence>
<feature type="region of interest" description="Disordered" evidence="2">
    <location>
        <begin position="1"/>
        <end position="29"/>
    </location>
</feature>
<feature type="compositionally biased region" description="Polar residues" evidence="2">
    <location>
        <begin position="1"/>
        <end position="23"/>
    </location>
</feature>
<keyword evidence="4" id="KW-1185">Reference proteome</keyword>
<dbReference type="SMR" id="A0A7M7HC85"/>
<name>A0A7M7HC85_NASVI</name>
<dbReference type="GeneID" id="103316759"/>
<evidence type="ECO:0000313" key="4">
    <source>
        <dbReference type="Proteomes" id="UP000002358"/>
    </source>
</evidence>
<feature type="coiled-coil region" evidence="1">
    <location>
        <begin position="52"/>
        <end position="82"/>
    </location>
</feature>
<evidence type="ECO:0000313" key="3">
    <source>
        <dbReference type="EnsemblMetazoa" id="XP_008210436"/>
    </source>
</evidence>
<dbReference type="EnsemblMetazoa" id="XM_008212214">
    <property type="protein sequence ID" value="XP_008210436"/>
    <property type="gene ID" value="LOC103316759"/>
</dbReference>
<dbReference type="SUPFAM" id="SSF47113">
    <property type="entry name" value="Histone-fold"/>
    <property type="match status" value="1"/>
</dbReference>
<proteinExistence type="predicted"/>
<dbReference type="KEGG" id="nvi:103316759"/>
<protein>
    <submittedName>
        <fullName evidence="3">Uncharacterized protein</fullName>
    </submittedName>
</protein>